<evidence type="ECO:0000313" key="2">
    <source>
        <dbReference type="EMBL" id="MDQ0315507.1"/>
    </source>
</evidence>
<feature type="region of interest" description="Disordered" evidence="1">
    <location>
        <begin position="142"/>
        <end position="195"/>
    </location>
</feature>
<feature type="compositionally biased region" description="Low complexity" evidence="1">
    <location>
        <begin position="174"/>
        <end position="195"/>
    </location>
</feature>
<accession>A0AAE4ASV5</accession>
<dbReference type="RefSeq" id="WP_306885336.1">
    <property type="nucleotide sequence ID" value="NZ_JAUSUL010000002.1"/>
</dbReference>
<reference evidence="2" key="1">
    <citation type="submission" date="2023-07" db="EMBL/GenBank/DDBJ databases">
        <title>Genomic Encyclopedia of Type Strains, Phase IV (KMG-IV): sequencing the most valuable type-strain genomes for metagenomic binning, comparative biology and taxonomic classification.</title>
        <authorList>
            <person name="Goeker M."/>
        </authorList>
    </citation>
    <scope>NUCLEOTIDE SEQUENCE</scope>
    <source>
        <strain evidence="2">DSM 21202</strain>
    </source>
</reference>
<keyword evidence="3" id="KW-1185">Reference proteome</keyword>
<proteinExistence type="predicted"/>
<organism evidence="2 3">
    <name type="scientific">Amorphus orientalis</name>
    <dbReference type="NCBI Taxonomy" id="649198"/>
    <lineage>
        <taxon>Bacteria</taxon>
        <taxon>Pseudomonadati</taxon>
        <taxon>Pseudomonadota</taxon>
        <taxon>Alphaproteobacteria</taxon>
        <taxon>Hyphomicrobiales</taxon>
        <taxon>Amorphaceae</taxon>
        <taxon>Amorphus</taxon>
    </lineage>
</organism>
<comment type="caution">
    <text evidence="2">The sequence shown here is derived from an EMBL/GenBank/DDBJ whole genome shotgun (WGS) entry which is preliminary data.</text>
</comment>
<evidence type="ECO:0000256" key="1">
    <source>
        <dbReference type="SAM" id="MobiDB-lite"/>
    </source>
</evidence>
<gene>
    <name evidence="2" type="ORF">J2S73_001964</name>
</gene>
<dbReference type="EMBL" id="JAUSUL010000002">
    <property type="protein sequence ID" value="MDQ0315507.1"/>
    <property type="molecule type" value="Genomic_DNA"/>
</dbReference>
<feature type="compositionally biased region" description="Polar residues" evidence="1">
    <location>
        <begin position="142"/>
        <end position="154"/>
    </location>
</feature>
<sequence>MTQKSSADPPKKVFLEPESLALKFMLLSRLPFDRRAGRKHSLVYGFILDYFHSGYGDALASVRHIVACLKERDPFGRGLYIGDVHSALADLVEWGYLTQQKGSGRAASRYVPVWGDVPSVRGDQNSTGGEICIRGYPNTTVRAAPNTTATSVRESPNKDPLTVTRSLDPGTQEGGPDPAAASPTTAPGALAAPAGDEAAGDSFEAVWRAYGYRQDKAKARAAYVKMNPSPDLHDAMVTAAKAWREDSESKGTVRKRLDKWIAEELYDCDPPTGYRPKAGKPTPAPAPANDNAVAAEPAVTPPSIPRGSHRATVADACIHSEGGSKMLRLTFEIGGEHYRHEIAVESPSSSIQDDGQRELDLVCYAVGLGEVSDESQLVGVPFILTVSASGAFRYARAEAA</sequence>
<feature type="region of interest" description="Disordered" evidence="1">
    <location>
        <begin position="271"/>
        <end position="290"/>
    </location>
</feature>
<dbReference type="AlphaFoldDB" id="A0AAE4ASV5"/>
<evidence type="ECO:0000313" key="3">
    <source>
        <dbReference type="Proteomes" id="UP001229244"/>
    </source>
</evidence>
<protein>
    <submittedName>
        <fullName evidence="2">Uncharacterized protein</fullName>
    </submittedName>
</protein>
<name>A0AAE4ASV5_9HYPH</name>
<dbReference type="Proteomes" id="UP001229244">
    <property type="component" value="Unassembled WGS sequence"/>
</dbReference>